<name>A0ABU8SBC5_9SPHN</name>
<dbReference type="RefSeq" id="WP_339968341.1">
    <property type="nucleotide sequence ID" value="NZ_JBBHJY010000008.1"/>
</dbReference>
<dbReference type="EMBL" id="JBBHJY010000008">
    <property type="protein sequence ID" value="MEJ6011277.1"/>
    <property type="molecule type" value="Genomic_DNA"/>
</dbReference>
<evidence type="ECO:0000313" key="2">
    <source>
        <dbReference type="Proteomes" id="UP001379235"/>
    </source>
</evidence>
<keyword evidence="2" id="KW-1185">Reference proteome</keyword>
<protein>
    <submittedName>
        <fullName evidence="1">Uncharacterized protein</fullName>
    </submittedName>
</protein>
<accession>A0ABU8SBC5</accession>
<comment type="caution">
    <text evidence="1">The sequence shown here is derived from an EMBL/GenBank/DDBJ whole genome shotgun (WGS) entry which is preliminary data.</text>
</comment>
<proteinExistence type="predicted"/>
<organism evidence="1 2">
    <name type="scientific">Novosphingobium aquae</name>
    <dbReference type="NCBI Taxonomy" id="3133435"/>
    <lineage>
        <taxon>Bacteria</taxon>
        <taxon>Pseudomonadati</taxon>
        <taxon>Pseudomonadota</taxon>
        <taxon>Alphaproteobacteria</taxon>
        <taxon>Sphingomonadales</taxon>
        <taxon>Sphingomonadaceae</taxon>
        <taxon>Novosphingobium</taxon>
    </lineage>
</organism>
<sequence>MVNIDNQYGDSGILSIDNIEKRYSSYRFAKLRSKPPLSATSPSRPWLTLADPRAYTRPSLVRFEQGVSMRREAPQKGSGGFSI</sequence>
<dbReference type="Proteomes" id="UP001379235">
    <property type="component" value="Unassembled WGS sequence"/>
</dbReference>
<evidence type="ECO:0000313" key="1">
    <source>
        <dbReference type="EMBL" id="MEJ6011277.1"/>
    </source>
</evidence>
<reference evidence="1 2" key="1">
    <citation type="submission" date="2024-03" db="EMBL/GenBank/DDBJ databases">
        <authorList>
            <person name="Jo J.-H."/>
        </authorList>
    </citation>
    <scope>NUCLEOTIDE SEQUENCE [LARGE SCALE GENOMIC DNA]</scope>
    <source>
        <strain evidence="1 2">AS3R-12</strain>
    </source>
</reference>
<gene>
    <name evidence="1" type="ORF">WG900_15250</name>
</gene>